<feature type="non-terminal residue" evidence="1">
    <location>
        <position position="1"/>
    </location>
</feature>
<accession>A0ABT1SP31</accession>
<evidence type="ECO:0000313" key="2">
    <source>
        <dbReference type="Proteomes" id="UP001524435"/>
    </source>
</evidence>
<dbReference type="Proteomes" id="UP001524435">
    <property type="component" value="Unassembled WGS sequence"/>
</dbReference>
<protein>
    <submittedName>
        <fullName evidence="1">Uncharacterized protein</fullName>
    </submittedName>
</protein>
<reference evidence="1 2" key="1">
    <citation type="submission" date="2022-06" db="EMBL/GenBank/DDBJ databases">
        <title>Isolation of gut microbiota from human fecal samples.</title>
        <authorList>
            <person name="Pamer E.G."/>
            <person name="Barat B."/>
            <person name="Waligurski E."/>
            <person name="Medina S."/>
            <person name="Paddock L."/>
            <person name="Mostad J."/>
        </authorList>
    </citation>
    <scope>NUCLEOTIDE SEQUENCE [LARGE SCALE GENOMIC DNA]</scope>
    <source>
        <strain evidence="1 2">DFI.6.1</strain>
    </source>
</reference>
<organism evidence="1 2">
    <name type="scientific">Massilicoli timonensis</name>
    <dbReference type="NCBI Taxonomy" id="2015901"/>
    <lineage>
        <taxon>Bacteria</taxon>
        <taxon>Bacillati</taxon>
        <taxon>Bacillota</taxon>
        <taxon>Erysipelotrichia</taxon>
        <taxon>Erysipelotrichales</taxon>
        <taxon>Erysipelotrichaceae</taxon>
        <taxon>Massilicoli</taxon>
    </lineage>
</organism>
<sequence>TNYEIGSKGDLIQMIEKEMRILEMITKQPVHVVSFHRPLREYFNETISNSFISAYDKQFFSDFKYVSDSRRNWKDDPYEAVANGYRHIQCLTHAFWYDEREMTAHDKIVLFKTKCADKTKEALYQNITDLDELIK</sequence>
<keyword evidence="2" id="KW-1185">Reference proteome</keyword>
<evidence type="ECO:0000313" key="1">
    <source>
        <dbReference type="EMBL" id="MCQ5122753.1"/>
    </source>
</evidence>
<comment type="caution">
    <text evidence="1">The sequence shown here is derived from an EMBL/GenBank/DDBJ whole genome shotgun (WGS) entry which is preliminary data.</text>
</comment>
<dbReference type="EMBL" id="JANGCH010000042">
    <property type="protein sequence ID" value="MCQ5122753.1"/>
    <property type="molecule type" value="Genomic_DNA"/>
</dbReference>
<proteinExistence type="predicted"/>
<dbReference type="RefSeq" id="WP_256198388.1">
    <property type="nucleotide sequence ID" value="NZ_JANGCH010000042.1"/>
</dbReference>
<gene>
    <name evidence="1" type="ORF">NE663_10910</name>
</gene>
<name>A0ABT1SP31_9FIRM</name>